<dbReference type="RefSeq" id="WP_068413738.1">
    <property type="nucleotide sequence ID" value="NZ_LRDB01000007.1"/>
</dbReference>
<dbReference type="InterPro" id="IPR009959">
    <property type="entry name" value="Cyclase_SnoaL-like"/>
</dbReference>
<dbReference type="STRING" id="296218.AWN68_16900"/>
<dbReference type="Proteomes" id="UP000075615">
    <property type="component" value="Unassembled WGS sequence"/>
</dbReference>
<dbReference type="PANTHER" id="PTHR38436:SF3">
    <property type="entry name" value="CARBOXYMETHYLENEBUTENOLIDASE-RELATED"/>
    <property type="match status" value="1"/>
</dbReference>
<dbReference type="Pfam" id="PF07366">
    <property type="entry name" value="SnoaL"/>
    <property type="match status" value="1"/>
</dbReference>
<comment type="caution">
    <text evidence="1">The sequence shown here is derived from an EMBL/GenBank/DDBJ whole genome shotgun (WGS) entry which is preliminary data.</text>
</comment>
<evidence type="ECO:0000313" key="1">
    <source>
        <dbReference type="EMBL" id="KYG80806.1"/>
    </source>
</evidence>
<accession>A0A150XQ04</accession>
<dbReference type="EMBL" id="LRDB01000007">
    <property type="protein sequence ID" value="KYG80806.1"/>
    <property type="molecule type" value="Genomic_DNA"/>
</dbReference>
<proteinExistence type="predicted"/>
<evidence type="ECO:0000313" key="2">
    <source>
        <dbReference type="Proteomes" id="UP000075615"/>
    </source>
</evidence>
<dbReference type="PANTHER" id="PTHR38436">
    <property type="entry name" value="POLYKETIDE CYCLASE SNOAL-LIKE DOMAIN"/>
    <property type="match status" value="1"/>
</dbReference>
<dbReference type="SUPFAM" id="SSF54427">
    <property type="entry name" value="NTF2-like"/>
    <property type="match status" value="1"/>
</dbReference>
<dbReference type="OrthoDB" id="824753at2"/>
<protein>
    <submittedName>
        <fullName evidence="1">Carboxymethylenebutenolidase</fullName>
    </submittedName>
</protein>
<organism evidence="1 2">
    <name type="scientific">Roseivirga echinicomitans</name>
    <dbReference type="NCBI Taxonomy" id="296218"/>
    <lineage>
        <taxon>Bacteria</taxon>
        <taxon>Pseudomonadati</taxon>
        <taxon>Bacteroidota</taxon>
        <taxon>Cytophagia</taxon>
        <taxon>Cytophagales</taxon>
        <taxon>Roseivirgaceae</taxon>
        <taxon>Roseivirga</taxon>
    </lineage>
</organism>
<gene>
    <name evidence="1" type="ORF">AWN68_16900</name>
</gene>
<sequence>MKKELTLEQIEITKQFQAHINAEIEGDLDTTLSTMTPNPHLNNIPTLIGGIGYEGVKSFYSSLIPFDKFFPPDLEMVPVSQTIDQNQLVDEIIFKFTHTTEVGWMLPNIPPTGKRVEIPLVVIVGFEDGKVTHEHIYWDQASVLVQIGLLSPEGLPIHGIETAQRMEEIISKTQS</sequence>
<dbReference type="AlphaFoldDB" id="A0A150XQ04"/>
<dbReference type="InterPro" id="IPR032710">
    <property type="entry name" value="NTF2-like_dom_sf"/>
</dbReference>
<dbReference type="Gene3D" id="3.10.450.50">
    <property type="match status" value="1"/>
</dbReference>
<name>A0A150XQ04_9BACT</name>
<dbReference type="GO" id="GO:0030638">
    <property type="term" value="P:polyketide metabolic process"/>
    <property type="evidence" value="ECO:0007669"/>
    <property type="project" value="InterPro"/>
</dbReference>
<reference evidence="1 2" key="1">
    <citation type="submission" date="2016-01" db="EMBL/GenBank/DDBJ databases">
        <title>Genome sequencing of Roseivirga echinicomitans KMM 6058.</title>
        <authorList>
            <person name="Selvaratnam C."/>
            <person name="Thevarajoo S."/>
            <person name="Goh K.M."/>
            <person name="Ee R."/>
            <person name="Chan K.-G."/>
            <person name="Chong C.S."/>
        </authorList>
    </citation>
    <scope>NUCLEOTIDE SEQUENCE [LARGE SCALE GENOMIC DNA]</scope>
    <source>
        <strain evidence="1 2">KMM 6058</strain>
    </source>
</reference>
<keyword evidence="2" id="KW-1185">Reference proteome</keyword>